<evidence type="ECO:0000313" key="8">
    <source>
        <dbReference type="EMBL" id="GEK60197.1"/>
    </source>
</evidence>
<keyword evidence="5 6" id="KW-0472">Membrane</keyword>
<dbReference type="InterPro" id="IPR043128">
    <property type="entry name" value="Rev_trsase/Diguanyl_cyclase"/>
</dbReference>
<feature type="transmembrane region" description="Helical" evidence="6">
    <location>
        <begin position="38"/>
        <end position="56"/>
    </location>
</feature>
<evidence type="ECO:0000256" key="3">
    <source>
        <dbReference type="ARBA" id="ARBA00022692"/>
    </source>
</evidence>
<evidence type="ECO:0000256" key="5">
    <source>
        <dbReference type="ARBA" id="ARBA00023136"/>
    </source>
</evidence>
<dbReference type="PANTHER" id="PTHR45138">
    <property type="entry name" value="REGULATORY COMPONENTS OF SENSORY TRANSDUCTION SYSTEM"/>
    <property type="match status" value="1"/>
</dbReference>
<keyword evidence="3 6" id="KW-0812">Transmembrane</keyword>
<dbReference type="GO" id="GO:1902201">
    <property type="term" value="P:negative regulation of bacterial-type flagellum-dependent cell motility"/>
    <property type="evidence" value="ECO:0007669"/>
    <property type="project" value="TreeGrafter"/>
</dbReference>
<evidence type="ECO:0000256" key="4">
    <source>
        <dbReference type="ARBA" id="ARBA00022989"/>
    </source>
</evidence>
<dbReference type="RefSeq" id="WP_094909102.1">
    <property type="nucleotide sequence ID" value="NZ_BJUN01000034.1"/>
</dbReference>
<comment type="caution">
    <text evidence="8">The sequence shown here is derived from an EMBL/GenBank/DDBJ whole genome shotgun (WGS) entry which is preliminary data.</text>
</comment>
<dbReference type="InterPro" id="IPR029787">
    <property type="entry name" value="Nucleotide_cyclase"/>
</dbReference>
<evidence type="ECO:0000256" key="2">
    <source>
        <dbReference type="ARBA" id="ARBA00022475"/>
    </source>
</evidence>
<dbReference type="InterPro" id="IPR011620">
    <property type="entry name" value="Sig_transdc_His_kinase_LytS_TM"/>
</dbReference>
<accession>A0A510YCW5</accession>
<feature type="transmembrane region" description="Helical" evidence="6">
    <location>
        <begin position="6"/>
        <end position="26"/>
    </location>
</feature>
<dbReference type="SMART" id="SM00267">
    <property type="entry name" value="GGDEF"/>
    <property type="match status" value="1"/>
</dbReference>
<dbReference type="NCBIfam" id="TIGR00254">
    <property type="entry name" value="GGDEF"/>
    <property type="match status" value="1"/>
</dbReference>
<feature type="transmembrane region" description="Helical" evidence="6">
    <location>
        <begin position="162"/>
        <end position="180"/>
    </location>
</feature>
<keyword evidence="4 6" id="KW-1133">Transmembrane helix</keyword>
<keyword evidence="2" id="KW-1003">Cell membrane</keyword>
<dbReference type="EMBL" id="BJUN01000034">
    <property type="protein sequence ID" value="GEK60197.1"/>
    <property type="molecule type" value="Genomic_DNA"/>
</dbReference>
<dbReference type="Gene3D" id="3.30.70.270">
    <property type="match status" value="1"/>
</dbReference>
<evidence type="ECO:0000256" key="1">
    <source>
        <dbReference type="ARBA" id="ARBA00004651"/>
    </source>
</evidence>
<dbReference type="PROSITE" id="PS50887">
    <property type="entry name" value="GGDEF"/>
    <property type="match status" value="1"/>
</dbReference>
<feature type="transmembrane region" description="Helical" evidence="6">
    <location>
        <begin position="103"/>
        <end position="121"/>
    </location>
</feature>
<dbReference type="OrthoDB" id="9759607at2"/>
<dbReference type="InterPro" id="IPR000160">
    <property type="entry name" value="GGDEF_dom"/>
</dbReference>
<reference evidence="8 9" key="1">
    <citation type="submission" date="2019-07" db="EMBL/GenBank/DDBJ databases">
        <title>Whole genome shotgun sequence of Marinococcus halophilus NBRC 102359.</title>
        <authorList>
            <person name="Hosoyama A."/>
            <person name="Uohara A."/>
            <person name="Ohji S."/>
            <person name="Ichikawa N."/>
        </authorList>
    </citation>
    <scope>NUCLEOTIDE SEQUENCE [LARGE SCALE GENOMIC DNA]</scope>
    <source>
        <strain evidence="8 9">NBRC 102359</strain>
    </source>
</reference>
<dbReference type="GO" id="GO:0052621">
    <property type="term" value="F:diguanylate cyclase activity"/>
    <property type="evidence" value="ECO:0007669"/>
    <property type="project" value="TreeGrafter"/>
</dbReference>
<dbReference type="GO" id="GO:0005886">
    <property type="term" value="C:plasma membrane"/>
    <property type="evidence" value="ECO:0007669"/>
    <property type="project" value="UniProtKB-SubCell"/>
</dbReference>
<dbReference type="GO" id="GO:0000155">
    <property type="term" value="F:phosphorelay sensor kinase activity"/>
    <property type="evidence" value="ECO:0007669"/>
    <property type="project" value="InterPro"/>
</dbReference>
<dbReference type="PANTHER" id="PTHR45138:SF9">
    <property type="entry name" value="DIGUANYLATE CYCLASE DGCM-RELATED"/>
    <property type="match status" value="1"/>
</dbReference>
<dbReference type="InterPro" id="IPR050469">
    <property type="entry name" value="Diguanylate_Cyclase"/>
</dbReference>
<dbReference type="AlphaFoldDB" id="A0A510YCW5"/>
<proteinExistence type="predicted"/>
<sequence length="361" mass="39960">MLSGFFINITILVSFIFLFHRIFYQVPLRESSSLGQKLFAGVFSGVLGLILLAYSIPLSDTTIIDLRMVPITLMAIFGGWIPTVIGGLMIVTGRLVIGVSMSSVAAIILIIVTIFSCLLVHKLVKNVWVQAVWMVLIINGYIAVTLAILLPPGQWLPASGMYLLSSVIGTAVAVYMFTHLTQVNELFRRYQDQAYRDGLTSLYNKRAFQEMIQQTEAEYTGSSRSLSLLVLDIDHFKSINDTYGHSEGDAVLTQLSEILEASIRSNDVAFRVGGEEFSILLHDCTSSQALIIAERIRLNVEEASFQLHQVPDALNVTVSVGVSTYPETEPQIQHLYDASDEALYQAKRQGRNRVCFAEAPA</sequence>
<evidence type="ECO:0000256" key="6">
    <source>
        <dbReference type="SAM" id="Phobius"/>
    </source>
</evidence>
<organism evidence="8 9">
    <name type="scientific">Marinococcus halophilus</name>
    <dbReference type="NCBI Taxonomy" id="1371"/>
    <lineage>
        <taxon>Bacteria</taxon>
        <taxon>Bacillati</taxon>
        <taxon>Bacillota</taxon>
        <taxon>Bacilli</taxon>
        <taxon>Bacillales</taxon>
        <taxon>Bacillaceae</taxon>
        <taxon>Marinococcus</taxon>
    </lineage>
</organism>
<protein>
    <recommendedName>
        <fullName evidence="7">GGDEF domain-containing protein</fullName>
    </recommendedName>
</protein>
<gene>
    <name evidence="8" type="primary">yhcK</name>
    <name evidence="8" type="ORF">MHA01_31020</name>
</gene>
<dbReference type="GO" id="GO:0043709">
    <property type="term" value="P:cell adhesion involved in single-species biofilm formation"/>
    <property type="evidence" value="ECO:0007669"/>
    <property type="project" value="TreeGrafter"/>
</dbReference>
<dbReference type="CDD" id="cd01949">
    <property type="entry name" value="GGDEF"/>
    <property type="match status" value="1"/>
</dbReference>
<dbReference type="GO" id="GO:0071555">
    <property type="term" value="P:cell wall organization"/>
    <property type="evidence" value="ECO:0007669"/>
    <property type="project" value="InterPro"/>
</dbReference>
<name>A0A510YCW5_MARHA</name>
<dbReference type="Proteomes" id="UP000321051">
    <property type="component" value="Unassembled WGS sequence"/>
</dbReference>
<evidence type="ECO:0000313" key="9">
    <source>
        <dbReference type="Proteomes" id="UP000321051"/>
    </source>
</evidence>
<keyword evidence="9" id="KW-1185">Reference proteome</keyword>
<dbReference type="FunFam" id="3.30.70.270:FF:000001">
    <property type="entry name" value="Diguanylate cyclase domain protein"/>
    <property type="match status" value="1"/>
</dbReference>
<feature type="domain" description="GGDEF" evidence="7">
    <location>
        <begin position="224"/>
        <end position="359"/>
    </location>
</feature>
<feature type="transmembrane region" description="Helical" evidence="6">
    <location>
        <begin position="127"/>
        <end position="150"/>
    </location>
</feature>
<dbReference type="SUPFAM" id="SSF55073">
    <property type="entry name" value="Nucleotide cyclase"/>
    <property type="match status" value="1"/>
</dbReference>
<dbReference type="STRING" id="1371.GCA_900166605_02542"/>
<dbReference type="Pfam" id="PF00990">
    <property type="entry name" value="GGDEF"/>
    <property type="match status" value="1"/>
</dbReference>
<feature type="transmembrane region" description="Helical" evidence="6">
    <location>
        <begin position="68"/>
        <end position="91"/>
    </location>
</feature>
<dbReference type="Pfam" id="PF07694">
    <property type="entry name" value="5TM-5TMR_LYT"/>
    <property type="match status" value="1"/>
</dbReference>
<comment type="subcellular location">
    <subcellularLocation>
        <location evidence="1">Cell membrane</location>
        <topology evidence="1">Multi-pass membrane protein</topology>
    </subcellularLocation>
</comment>
<evidence type="ECO:0000259" key="7">
    <source>
        <dbReference type="PROSITE" id="PS50887"/>
    </source>
</evidence>